<dbReference type="EMBL" id="LNJE01000012">
    <property type="protein sequence ID" value="KYC57275.1"/>
    <property type="molecule type" value="Genomic_DNA"/>
</dbReference>
<dbReference type="EMBL" id="LNJB01000012">
    <property type="protein sequence ID" value="KYC54511.1"/>
    <property type="molecule type" value="Genomic_DNA"/>
</dbReference>
<dbReference type="GO" id="GO:0051082">
    <property type="term" value="F:unfolded protein binding"/>
    <property type="evidence" value="ECO:0007669"/>
    <property type="project" value="TreeGrafter"/>
</dbReference>
<dbReference type="PRINTS" id="PR00625">
    <property type="entry name" value="JDOMAIN"/>
</dbReference>
<dbReference type="PATRIC" id="fig|1706433.3.peg.1010"/>
<accession>A0A150JJ75</accession>
<dbReference type="PROSITE" id="PS50076">
    <property type="entry name" value="DNAJ_2"/>
    <property type="match status" value="1"/>
</dbReference>
<proteinExistence type="predicted"/>
<gene>
    <name evidence="3" type="ORF">AN188_01010</name>
    <name evidence="4" type="ORF">APG09_01091</name>
</gene>
<dbReference type="AlphaFoldDB" id="A0A150JGK3"/>
<name>A0A150JGK3_9EURY</name>
<dbReference type="Proteomes" id="UP000092420">
    <property type="component" value="Unassembled WGS sequence"/>
</dbReference>
<dbReference type="SUPFAM" id="SSF46565">
    <property type="entry name" value="Chaperone J-domain"/>
    <property type="match status" value="1"/>
</dbReference>
<dbReference type="InterPro" id="IPR001623">
    <property type="entry name" value="DnaJ_domain"/>
</dbReference>
<evidence type="ECO:0000313" key="5">
    <source>
        <dbReference type="Proteomes" id="UP000092420"/>
    </source>
</evidence>
<feature type="domain" description="J" evidence="2">
    <location>
        <begin position="8"/>
        <end position="75"/>
    </location>
</feature>
<dbReference type="PATRIC" id="fig|1706435.3.peg.1082"/>
<accession>A0A150JGK3</accession>
<dbReference type="PANTHER" id="PTHR43948:SF10">
    <property type="entry name" value="MRJ, ISOFORM E"/>
    <property type="match status" value="1"/>
</dbReference>
<accession>A0A150JBB2</accession>
<comment type="caution">
    <text evidence="4">The sequence shown here is derived from an EMBL/GenBank/DDBJ whole genome shotgun (WGS) entry which is preliminary data.</text>
</comment>
<evidence type="ECO:0000256" key="1">
    <source>
        <dbReference type="SAM" id="Phobius"/>
    </source>
</evidence>
<dbReference type="InterPro" id="IPR036869">
    <property type="entry name" value="J_dom_sf"/>
</dbReference>
<keyword evidence="1" id="KW-0472">Membrane</keyword>
<dbReference type="GO" id="GO:0044183">
    <property type="term" value="F:protein folding chaperone"/>
    <property type="evidence" value="ECO:0007669"/>
    <property type="project" value="TreeGrafter"/>
</dbReference>
<dbReference type="Gene3D" id="1.10.287.110">
    <property type="entry name" value="DnaJ domain"/>
    <property type="match status" value="1"/>
</dbReference>
<protein>
    <submittedName>
        <fullName evidence="4">Chaperone protein DnaJ</fullName>
    </submittedName>
</protein>
<dbReference type="PANTHER" id="PTHR43948">
    <property type="entry name" value="DNAJ HOMOLOG SUBFAMILY B"/>
    <property type="match status" value="1"/>
</dbReference>
<evidence type="ECO:0000313" key="3">
    <source>
        <dbReference type="EMBL" id="KYC54511.1"/>
    </source>
</evidence>
<evidence type="ECO:0000313" key="4">
    <source>
        <dbReference type="EMBL" id="KYC57275.1"/>
    </source>
</evidence>
<keyword evidence="1" id="KW-0812">Transmembrane</keyword>
<dbReference type="GO" id="GO:0051087">
    <property type="term" value="F:protein-folding chaperone binding"/>
    <property type="evidence" value="ECO:0007669"/>
    <property type="project" value="TreeGrafter"/>
</dbReference>
<evidence type="ECO:0000259" key="2">
    <source>
        <dbReference type="PROSITE" id="PS50076"/>
    </source>
</evidence>
<dbReference type="GO" id="GO:0005737">
    <property type="term" value="C:cytoplasm"/>
    <property type="evidence" value="ECO:0007669"/>
    <property type="project" value="TreeGrafter"/>
</dbReference>
<dbReference type="CDD" id="cd06257">
    <property type="entry name" value="DnaJ"/>
    <property type="match status" value="1"/>
</dbReference>
<dbReference type="Pfam" id="PF00226">
    <property type="entry name" value="DnaJ"/>
    <property type="match status" value="1"/>
</dbReference>
<keyword evidence="1" id="KW-1133">Transmembrane helix</keyword>
<feature type="transmembrane region" description="Helical" evidence="1">
    <location>
        <begin position="135"/>
        <end position="155"/>
    </location>
</feature>
<reference evidence="4 5" key="1">
    <citation type="journal article" date="2016" name="ISME J.">
        <title>Chasing the elusive Euryarchaeota class WSA2: genomes reveal a uniquely fastidious methyl-reducing methanogen.</title>
        <authorList>
            <person name="Nobu M.K."/>
            <person name="Narihiro T."/>
            <person name="Kuroda K."/>
            <person name="Mei R."/>
            <person name="Liu W.T."/>
        </authorList>
    </citation>
    <scope>NUCLEOTIDE SEQUENCE [LARGE SCALE GENOMIC DNA]</scope>
    <source>
        <strain evidence="3">ADurb1013_Bin02101</strain>
        <strain evidence="4">ADurb1213_Bin02801</strain>
    </source>
</reference>
<sequence>MSYNSKTDYYEEIGGISPSSSIKEIKKAYRKKALEYHPDKNPGKEEWAKNKFLELKNIYETLTDIEKKTKYDVERERYMSSLNATNHEDASGWTYTTNQNNIPVNFDPIPRTFVKSKPYAVYDYAKNSKQTIIRMIIYTLMFTMVLITIYMLSLIRQ</sequence>
<dbReference type="SMART" id="SM00271">
    <property type="entry name" value="DnaJ"/>
    <property type="match status" value="1"/>
</dbReference>
<organism evidence="4">
    <name type="scientific">Candidatus Methanofastidiosum methylothiophilum</name>
    <dbReference type="NCBI Taxonomy" id="1705564"/>
    <lineage>
        <taxon>Archaea</taxon>
        <taxon>Methanobacteriati</taxon>
        <taxon>Methanobacteriota</taxon>
        <taxon>Stenosarchaea group</taxon>
        <taxon>Candidatus Methanofastidiosia</taxon>
        <taxon>Candidatus Methanofastidiosales</taxon>
        <taxon>Candidatus Methanofastidiosaceae</taxon>
        <taxon>Candidatus Methanofastidiosum</taxon>
    </lineage>
</organism>